<dbReference type="AlphaFoldDB" id="A0A0F4YS40"/>
<evidence type="ECO:0000256" key="2">
    <source>
        <dbReference type="ARBA" id="ARBA00023002"/>
    </source>
</evidence>
<dbReference type="SUPFAM" id="SSF51735">
    <property type="entry name" value="NAD(P)-binding Rossmann-fold domains"/>
    <property type="match status" value="1"/>
</dbReference>
<dbReference type="STRING" id="1408163.A0A0F4YS40"/>
<keyword evidence="4" id="KW-1185">Reference proteome</keyword>
<evidence type="ECO:0000313" key="4">
    <source>
        <dbReference type="Proteomes" id="UP000053958"/>
    </source>
</evidence>
<dbReference type="PRINTS" id="PR00081">
    <property type="entry name" value="GDHRDH"/>
</dbReference>
<proteinExistence type="inferred from homology"/>
<comment type="caution">
    <text evidence="3">The sequence shown here is derived from an EMBL/GenBank/DDBJ whole genome shotgun (WGS) entry which is preliminary data.</text>
</comment>
<protein>
    <submittedName>
        <fullName evidence="3">Short-chain dehydrogenase TIC 32, chloroplastic</fullName>
    </submittedName>
</protein>
<keyword evidence="2" id="KW-0560">Oxidoreductase</keyword>
<dbReference type="OrthoDB" id="191139at2759"/>
<dbReference type="EMBL" id="LASV01000243">
    <property type="protein sequence ID" value="KKA20641.1"/>
    <property type="molecule type" value="Genomic_DNA"/>
</dbReference>
<dbReference type="InterPro" id="IPR036291">
    <property type="entry name" value="NAD(P)-bd_dom_sf"/>
</dbReference>
<dbReference type="RefSeq" id="XP_013327253.1">
    <property type="nucleotide sequence ID" value="XM_013471799.1"/>
</dbReference>
<reference evidence="3 4" key="1">
    <citation type="submission" date="2015-04" db="EMBL/GenBank/DDBJ databases">
        <authorList>
            <person name="Heijne W.H."/>
            <person name="Fedorova N.D."/>
            <person name="Nierman W.C."/>
            <person name="Vollebregt A.W."/>
            <person name="Zhao Z."/>
            <person name="Wu L."/>
            <person name="Kumar M."/>
            <person name="Stam H."/>
            <person name="van den Berg M.A."/>
            <person name="Pel H.J."/>
        </authorList>
    </citation>
    <scope>NUCLEOTIDE SEQUENCE [LARGE SCALE GENOMIC DNA]</scope>
    <source>
        <strain evidence="3 4">CBS 393.64</strain>
    </source>
</reference>
<dbReference type="PANTHER" id="PTHR43157:SF31">
    <property type="entry name" value="PHOSPHATIDYLINOSITOL-GLYCAN BIOSYNTHESIS CLASS F PROTEIN"/>
    <property type="match status" value="1"/>
</dbReference>
<evidence type="ECO:0000313" key="3">
    <source>
        <dbReference type="EMBL" id="KKA20641.1"/>
    </source>
</evidence>
<dbReference type="GeneID" id="25317663"/>
<dbReference type="Pfam" id="PF00106">
    <property type="entry name" value="adh_short"/>
    <property type="match status" value="1"/>
</dbReference>
<comment type="similarity">
    <text evidence="1">Belongs to the short-chain dehydrogenases/reductases (SDR) family.</text>
</comment>
<evidence type="ECO:0000256" key="1">
    <source>
        <dbReference type="ARBA" id="ARBA00006484"/>
    </source>
</evidence>
<gene>
    <name evidence="3" type="ORF">T310_5318</name>
</gene>
<sequence>MTGGFTPGLTCRWNHSLLGSIFGPKKQLHDLSGRVAVVTGGAFGIGYEISRAFVEAKAKVIMVNRNWDHGSAAIRSIKKDFGSDAPVEWIHCDLGNLEETRKVFCTIREKEERLDILVLSAGINANQFALDHDNIEHIFGVNWLGNFYATNLLYPLMRRTSKMPSTPAPRIVMESSEVHRATPSSVKFRSLEEINDSNLGPIHRYARSKLAMILGVKYGLVERVIKPNGDNIYAIAVHPGTVNTAIQQQLKDAYPGWFGSLLTNLSLSIGRSPEQGACSAVYAASSPEIEQKGWNGVYLTDPGKLGKESSQARDPELGAALWRLSEELVREKLGEDALADWHSS</sequence>
<dbReference type="GO" id="GO:0016491">
    <property type="term" value="F:oxidoreductase activity"/>
    <property type="evidence" value="ECO:0007669"/>
    <property type="project" value="UniProtKB-KW"/>
</dbReference>
<dbReference type="PANTHER" id="PTHR43157">
    <property type="entry name" value="PHOSPHATIDYLINOSITOL-GLYCAN BIOSYNTHESIS CLASS F PROTEIN-RELATED"/>
    <property type="match status" value="1"/>
</dbReference>
<dbReference type="InterPro" id="IPR002347">
    <property type="entry name" value="SDR_fam"/>
</dbReference>
<organism evidence="3 4">
    <name type="scientific">Rasamsonia emersonii (strain ATCC 16479 / CBS 393.64 / IMI 116815)</name>
    <dbReference type="NCBI Taxonomy" id="1408163"/>
    <lineage>
        <taxon>Eukaryota</taxon>
        <taxon>Fungi</taxon>
        <taxon>Dikarya</taxon>
        <taxon>Ascomycota</taxon>
        <taxon>Pezizomycotina</taxon>
        <taxon>Eurotiomycetes</taxon>
        <taxon>Eurotiomycetidae</taxon>
        <taxon>Eurotiales</taxon>
        <taxon>Trichocomaceae</taxon>
        <taxon>Rasamsonia</taxon>
    </lineage>
</organism>
<dbReference type="Gene3D" id="3.40.50.720">
    <property type="entry name" value="NAD(P)-binding Rossmann-like Domain"/>
    <property type="match status" value="1"/>
</dbReference>
<name>A0A0F4YS40_RASE3</name>
<accession>A0A0F4YS40</accession>
<dbReference type="Proteomes" id="UP000053958">
    <property type="component" value="Unassembled WGS sequence"/>
</dbReference>